<sequence>MKKWPIVDEETSVSEPTNYKLNISWLEGRSPGRRHSISGVYCCPEDLVVNKRRQSDGFICSMDMEGANDLNMIQGSQLREATKLKTFLDVEKRALRVPNPPPRPSVGSSEFDADTHAWVRGSFVAMKLLVLMKQNSSGTAIDDAVLIHRDHWKTASYCKAMAGMLRLVESNASNRIGKEVIETEHGKSAVHSTANPL</sequence>
<accession>A0A2U1LET3</accession>
<evidence type="ECO:0000313" key="2">
    <source>
        <dbReference type="Proteomes" id="UP000245207"/>
    </source>
</evidence>
<reference evidence="1 2" key="1">
    <citation type="journal article" date="2018" name="Mol. Plant">
        <title>The genome of Artemisia annua provides insight into the evolution of Asteraceae family and artemisinin biosynthesis.</title>
        <authorList>
            <person name="Shen Q."/>
            <person name="Zhang L."/>
            <person name="Liao Z."/>
            <person name="Wang S."/>
            <person name="Yan T."/>
            <person name="Shi P."/>
            <person name="Liu M."/>
            <person name="Fu X."/>
            <person name="Pan Q."/>
            <person name="Wang Y."/>
            <person name="Lv Z."/>
            <person name="Lu X."/>
            <person name="Zhang F."/>
            <person name="Jiang W."/>
            <person name="Ma Y."/>
            <person name="Chen M."/>
            <person name="Hao X."/>
            <person name="Li L."/>
            <person name="Tang Y."/>
            <person name="Lv G."/>
            <person name="Zhou Y."/>
            <person name="Sun X."/>
            <person name="Brodelius P.E."/>
            <person name="Rose J.K.C."/>
            <person name="Tang K."/>
        </authorList>
    </citation>
    <scope>NUCLEOTIDE SEQUENCE [LARGE SCALE GENOMIC DNA]</scope>
    <source>
        <strain evidence="2">cv. Huhao1</strain>
        <tissue evidence="1">Leaf</tissue>
    </source>
</reference>
<proteinExistence type="predicted"/>
<evidence type="ECO:0000313" key="1">
    <source>
        <dbReference type="EMBL" id="PWA47521.1"/>
    </source>
</evidence>
<dbReference type="OrthoDB" id="412018at2759"/>
<dbReference type="STRING" id="35608.A0A2U1LET3"/>
<comment type="caution">
    <text evidence="1">The sequence shown here is derived from an EMBL/GenBank/DDBJ whole genome shotgun (WGS) entry which is preliminary data.</text>
</comment>
<organism evidence="1 2">
    <name type="scientific">Artemisia annua</name>
    <name type="common">Sweet wormwood</name>
    <dbReference type="NCBI Taxonomy" id="35608"/>
    <lineage>
        <taxon>Eukaryota</taxon>
        <taxon>Viridiplantae</taxon>
        <taxon>Streptophyta</taxon>
        <taxon>Embryophyta</taxon>
        <taxon>Tracheophyta</taxon>
        <taxon>Spermatophyta</taxon>
        <taxon>Magnoliopsida</taxon>
        <taxon>eudicotyledons</taxon>
        <taxon>Gunneridae</taxon>
        <taxon>Pentapetalae</taxon>
        <taxon>asterids</taxon>
        <taxon>campanulids</taxon>
        <taxon>Asterales</taxon>
        <taxon>Asteraceae</taxon>
        <taxon>Asteroideae</taxon>
        <taxon>Anthemideae</taxon>
        <taxon>Artemisiinae</taxon>
        <taxon>Artemisia</taxon>
    </lineage>
</organism>
<name>A0A2U1LET3_ARTAN</name>
<dbReference type="AlphaFoldDB" id="A0A2U1LET3"/>
<keyword evidence="2" id="KW-1185">Reference proteome</keyword>
<dbReference type="EMBL" id="PKPP01009767">
    <property type="protein sequence ID" value="PWA47521.1"/>
    <property type="molecule type" value="Genomic_DNA"/>
</dbReference>
<gene>
    <name evidence="1" type="ORF">CTI12_AA498530</name>
</gene>
<dbReference type="Proteomes" id="UP000245207">
    <property type="component" value="Unassembled WGS sequence"/>
</dbReference>
<protein>
    <submittedName>
        <fullName evidence="1">Actin-binding FH2</fullName>
    </submittedName>
</protein>